<reference evidence="4" key="1">
    <citation type="submission" date="2023-07" db="EMBL/GenBank/DDBJ databases">
        <title>draft genome sequence of fig (Ficus carica).</title>
        <authorList>
            <person name="Takahashi T."/>
            <person name="Nishimura K."/>
        </authorList>
    </citation>
    <scope>NUCLEOTIDE SEQUENCE</scope>
</reference>
<comment type="caution">
    <text evidence="4">The sequence shown here is derived from an EMBL/GenBank/DDBJ whole genome shotgun (WGS) entry which is preliminary data.</text>
</comment>
<proteinExistence type="inferred from homology"/>
<dbReference type="InterPro" id="IPR011990">
    <property type="entry name" value="TPR-like_helical_dom_sf"/>
</dbReference>
<comment type="similarity">
    <text evidence="1">Belongs to the PPR family. PCMP-H subfamily.</text>
</comment>
<dbReference type="FunFam" id="1.25.40.10:FF:000348">
    <property type="entry name" value="Pentatricopeptide repeat-containing protein chloroplastic"/>
    <property type="match status" value="1"/>
</dbReference>
<keyword evidence="5" id="KW-1185">Reference proteome</keyword>
<dbReference type="PANTHER" id="PTHR47926:SF529">
    <property type="entry name" value="TETRATRICOPEPTIDE-LIKE HELICAL DOMAIN SUPERFAMILY"/>
    <property type="match status" value="1"/>
</dbReference>
<dbReference type="AlphaFoldDB" id="A0AA88DQZ8"/>
<keyword evidence="2" id="KW-0677">Repeat</keyword>
<evidence type="ECO:0008006" key="6">
    <source>
        <dbReference type="Google" id="ProtNLM"/>
    </source>
</evidence>
<accession>A0AA88DQZ8</accession>
<dbReference type="GO" id="GO:0009451">
    <property type="term" value="P:RNA modification"/>
    <property type="evidence" value="ECO:0007669"/>
    <property type="project" value="InterPro"/>
</dbReference>
<feature type="repeat" description="PPR" evidence="3">
    <location>
        <begin position="84"/>
        <end position="118"/>
    </location>
</feature>
<dbReference type="Proteomes" id="UP001187192">
    <property type="component" value="Unassembled WGS sequence"/>
</dbReference>
<evidence type="ECO:0000313" key="4">
    <source>
        <dbReference type="EMBL" id="GMN59873.1"/>
    </source>
</evidence>
<dbReference type="FunFam" id="1.25.40.10:FF:000690">
    <property type="entry name" value="Pentatricopeptide repeat-containing protein"/>
    <property type="match status" value="1"/>
</dbReference>
<dbReference type="PROSITE" id="PS51375">
    <property type="entry name" value="PPR"/>
    <property type="match status" value="4"/>
</dbReference>
<evidence type="ECO:0000256" key="3">
    <source>
        <dbReference type="PROSITE-ProRule" id="PRU00708"/>
    </source>
</evidence>
<evidence type="ECO:0000256" key="1">
    <source>
        <dbReference type="ARBA" id="ARBA00006643"/>
    </source>
</evidence>
<dbReference type="EMBL" id="BTGU01000092">
    <property type="protein sequence ID" value="GMN59873.1"/>
    <property type="molecule type" value="Genomic_DNA"/>
</dbReference>
<dbReference type="InterPro" id="IPR002885">
    <property type="entry name" value="PPR_rpt"/>
</dbReference>
<feature type="repeat" description="PPR" evidence="3">
    <location>
        <begin position="119"/>
        <end position="153"/>
    </location>
</feature>
<sequence length="532" mass="59254">MAATTSPPFASPLMSCSKVRNPPAIVILLQMCHNFHEVRQVHAQLVVSGLLHRPLNGGRLVESYVRVSQTQYALSIFGAIPSPDIFAYNTIMRGLTLGKDPFSSLLMYNKLLKNGLIPDNYTYTFVLKACSKMNALIEGKQVHCRMIKAGIPPDTHVYSSLINMYASSGSIACAERVLGEFKEEENTLAKNAMISGYLSQGHVDKARAMFDKMVTKDVASWSAMIVGYRDNAMHKEALCIVRKMVAFRVSPNESALVSALSACGHLGALDQGRWIHAYVDKNRVELSITLGTALVDMYAKCGCIESCYEVFRKLPHRDVVTWGAVISGFAIHGKPEKCFQLFGEMVSEGVQPNEVVFVAILSACSHAGCVELGFQYFHQMVHDFGIVPLIEHYGCMVNLLGRAGRLAEAKDFILAMPEKPNSIIWGSFLSACRMHNDPERGKLAFKRLMELEPRSGDRYKLAGLMFGNAGEMENARMIRKFIDENDMEMTRGLSFIEVDGVLNEFVAGSIDHDRHREIYRLWEGVDKSLENQ</sequence>
<dbReference type="Pfam" id="PF13041">
    <property type="entry name" value="PPR_2"/>
    <property type="match status" value="2"/>
</dbReference>
<dbReference type="Gene3D" id="1.25.40.10">
    <property type="entry name" value="Tetratricopeptide repeat domain"/>
    <property type="match status" value="3"/>
</dbReference>
<feature type="repeat" description="PPR" evidence="3">
    <location>
        <begin position="186"/>
        <end position="220"/>
    </location>
</feature>
<dbReference type="InterPro" id="IPR046960">
    <property type="entry name" value="PPR_At4g14850-like_plant"/>
</dbReference>
<name>A0AA88DQZ8_FICCA</name>
<evidence type="ECO:0000256" key="2">
    <source>
        <dbReference type="ARBA" id="ARBA00022737"/>
    </source>
</evidence>
<evidence type="ECO:0000313" key="5">
    <source>
        <dbReference type="Proteomes" id="UP001187192"/>
    </source>
</evidence>
<dbReference type="Pfam" id="PF01535">
    <property type="entry name" value="PPR"/>
    <property type="match status" value="5"/>
</dbReference>
<dbReference type="NCBIfam" id="TIGR00756">
    <property type="entry name" value="PPR"/>
    <property type="match status" value="3"/>
</dbReference>
<gene>
    <name evidence="4" type="ORF">TIFTF001_028957</name>
</gene>
<feature type="repeat" description="PPR" evidence="3">
    <location>
        <begin position="318"/>
        <end position="352"/>
    </location>
</feature>
<dbReference type="PANTHER" id="PTHR47926">
    <property type="entry name" value="PENTATRICOPEPTIDE REPEAT-CONTAINING PROTEIN"/>
    <property type="match status" value="1"/>
</dbReference>
<protein>
    <recommendedName>
        <fullName evidence="6">Pentatricopeptide repeat-containing protein</fullName>
    </recommendedName>
</protein>
<organism evidence="4 5">
    <name type="scientific">Ficus carica</name>
    <name type="common">Common fig</name>
    <dbReference type="NCBI Taxonomy" id="3494"/>
    <lineage>
        <taxon>Eukaryota</taxon>
        <taxon>Viridiplantae</taxon>
        <taxon>Streptophyta</taxon>
        <taxon>Embryophyta</taxon>
        <taxon>Tracheophyta</taxon>
        <taxon>Spermatophyta</taxon>
        <taxon>Magnoliopsida</taxon>
        <taxon>eudicotyledons</taxon>
        <taxon>Gunneridae</taxon>
        <taxon>Pentapetalae</taxon>
        <taxon>rosids</taxon>
        <taxon>fabids</taxon>
        <taxon>Rosales</taxon>
        <taxon>Moraceae</taxon>
        <taxon>Ficeae</taxon>
        <taxon>Ficus</taxon>
    </lineage>
</organism>
<dbReference type="GO" id="GO:0003729">
    <property type="term" value="F:mRNA binding"/>
    <property type="evidence" value="ECO:0007669"/>
    <property type="project" value="UniProtKB-ARBA"/>
</dbReference>